<keyword evidence="3" id="KW-0812">Transmembrane</keyword>
<feature type="compositionally biased region" description="Pro residues" evidence="2">
    <location>
        <begin position="286"/>
        <end position="300"/>
    </location>
</feature>
<feature type="compositionally biased region" description="Basic residues" evidence="2">
    <location>
        <begin position="155"/>
        <end position="166"/>
    </location>
</feature>
<accession>A0A5M6C0S9</accession>
<keyword evidence="5" id="KW-1185">Reference proteome</keyword>
<feature type="region of interest" description="Disordered" evidence="2">
    <location>
        <begin position="116"/>
        <end position="328"/>
    </location>
</feature>
<feature type="transmembrane region" description="Helical" evidence="3">
    <location>
        <begin position="86"/>
        <end position="108"/>
    </location>
</feature>
<feature type="region of interest" description="Disordered" evidence="2">
    <location>
        <begin position="420"/>
        <end position="490"/>
    </location>
</feature>
<dbReference type="OrthoDB" id="2576390at2759"/>
<feature type="compositionally biased region" description="Polar residues" evidence="2">
    <location>
        <begin position="301"/>
        <end position="317"/>
    </location>
</feature>
<sequence>MAPLRPLFTQPLTPAYTIHSTSIPRTALRSTHQHAVRAAVTITTSLTLSRPLTTSLIPLTTSSASSSTSSSSSILAEAVATTHLSWWQLLALILGVIIAIVVGGWMWWRHRRKERKSKEKKVAEMKEREKDKKEKEMLDRLAGVGKGRGDSGEKRKGRRRRKRGRRGVSESESETETESDWSEDWSESDDSISDGGTIRPSKTRRRRGRGRSSRRKKYGHSRSRRRGGGGGGRYDSDSETDFSDETYLPPRRNRRDRNRKRDRYEDEYYTRERDRNRDRGRRKISPSPPPPAQSTRPPKPTRQSTSSSQGTIPSHSATAKHRTFRDSVFSSYNSMKKAAVRLKYVEAKVKLKKQLEEEEALERKRREKVREANRELEEMNAWEREQERAQEGSSSVRLLCQVVDAACGIAAAAGQLLIPPIKRSSTGNSSSSSNVSRPSLPIPPRRAGTTRSGTAESQIRPAQIPPRGDRKHRQLYPPSPAKVASRPERIDTEDSLGIELSYLLDNGEKSPSHPLGHTEQSKNRSLDGMPKPPLRSNLKKPSAQLPPRAQPKRPSASQNQQKTSNWNPFQADWLSHPIIPPVDAATSVETKRERSGSVYLPITDPRERPTIPKGKLAAAPLGRSDLNQTGSSDQGRETDVVQPGRVGVGGGVGNGASGSKWADRLRDRRK</sequence>
<organism evidence="4 5">
    <name type="scientific">Kwoniella shandongensis</name>
    <dbReference type="NCBI Taxonomy" id="1734106"/>
    <lineage>
        <taxon>Eukaryota</taxon>
        <taxon>Fungi</taxon>
        <taxon>Dikarya</taxon>
        <taxon>Basidiomycota</taxon>
        <taxon>Agaricomycotina</taxon>
        <taxon>Tremellomycetes</taxon>
        <taxon>Tremellales</taxon>
        <taxon>Cryptococcaceae</taxon>
        <taxon>Kwoniella</taxon>
    </lineage>
</organism>
<evidence type="ECO:0000256" key="3">
    <source>
        <dbReference type="SAM" id="Phobius"/>
    </source>
</evidence>
<gene>
    <name evidence="4" type="ORF">CI109_103965</name>
</gene>
<keyword evidence="3" id="KW-0472">Membrane</keyword>
<feature type="compositionally biased region" description="Acidic residues" evidence="2">
    <location>
        <begin position="171"/>
        <end position="192"/>
    </location>
</feature>
<evidence type="ECO:0000313" key="4">
    <source>
        <dbReference type="EMBL" id="WWD19504.1"/>
    </source>
</evidence>
<evidence type="ECO:0000313" key="5">
    <source>
        <dbReference type="Proteomes" id="UP000322225"/>
    </source>
</evidence>
<feature type="compositionally biased region" description="Basic and acidic residues" evidence="2">
    <location>
        <begin position="661"/>
        <end position="670"/>
    </location>
</feature>
<dbReference type="AlphaFoldDB" id="A0A5M6C0S9"/>
<dbReference type="EMBL" id="CP144057">
    <property type="protein sequence ID" value="WWD19504.1"/>
    <property type="molecule type" value="Genomic_DNA"/>
</dbReference>
<reference evidence="4" key="2">
    <citation type="submission" date="2024-01" db="EMBL/GenBank/DDBJ databases">
        <title>Comparative genomics of Cryptococcus and Kwoniella reveals pathogenesis evolution and contrasting modes of karyotype evolution via chromosome fusion or intercentromeric recombination.</title>
        <authorList>
            <person name="Coelho M.A."/>
            <person name="David-Palma M."/>
            <person name="Shea T."/>
            <person name="Bowers K."/>
            <person name="McGinley-Smith S."/>
            <person name="Mohammad A.W."/>
            <person name="Gnirke A."/>
            <person name="Yurkov A.M."/>
            <person name="Nowrousian M."/>
            <person name="Sun S."/>
            <person name="Cuomo C.A."/>
            <person name="Heitman J."/>
        </authorList>
    </citation>
    <scope>NUCLEOTIDE SEQUENCE</scope>
    <source>
        <strain evidence="4">CBS 12478</strain>
    </source>
</reference>
<proteinExistence type="predicted"/>
<evidence type="ECO:0000256" key="2">
    <source>
        <dbReference type="SAM" id="MobiDB-lite"/>
    </source>
</evidence>
<name>A0A5M6C0S9_9TREE</name>
<feature type="region of interest" description="Disordered" evidence="2">
    <location>
        <begin position="585"/>
        <end position="670"/>
    </location>
</feature>
<dbReference type="GeneID" id="43589449"/>
<dbReference type="GO" id="GO:0005886">
    <property type="term" value="C:plasma membrane"/>
    <property type="evidence" value="ECO:0007669"/>
    <property type="project" value="InterPro"/>
</dbReference>
<dbReference type="RefSeq" id="XP_031860540.1">
    <property type="nucleotide sequence ID" value="XM_032005306.1"/>
</dbReference>
<dbReference type="Proteomes" id="UP000322225">
    <property type="component" value="Chromosome 7"/>
</dbReference>
<feature type="region of interest" description="Disordered" evidence="2">
    <location>
        <begin position="505"/>
        <end position="572"/>
    </location>
</feature>
<feature type="compositionally biased region" description="Gly residues" evidence="2">
    <location>
        <begin position="646"/>
        <end position="656"/>
    </location>
</feature>
<feature type="compositionally biased region" description="Polar residues" evidence="2">
    <location>
        <begin position="555"/>
        <end position="568"/>
    </location>
</feature>
<feature type="compositionally biased region" description="Basic residues" evidence="2">
    <location>
        <begin position="251"/>
        <end position="261"/>
    </location>
</feature>
<protein>
    <submittedName>
        <fullName evidence="4">Uncharacterized protein</fullName>
    </submittedName>
</protein>
<keyword evidence="1" id="KW-0175">Coiled coil</keyword>
<feature type="coiled-coil region" evidence="1">
    <location>
        <begin position="344"/>
        <end position="392"/>
    </location>
</feature>
<feature type="compositionally biased region" description="Basic residues" evidence="2">
    <location>
        <begin position="201"/>
        <end position="227"/>
    </location>
</feature>
<reference evidence="4" key="1">
    <citation type="submission" date="2017-08" db="EMBL/GenBank/DDBJ databases">
        <authorList>
            <person name="Cuomo C."/>
            <person name="Billmyre B."/>
            <person name="Heitman J."/>
        </authorList>
    </citation>
    <scope>NUCLEOTIDE SEQUENCE</scope>
    <source>
        <strain evidence="4">CBS 12478</strain>
    </source>
</reference>
<dbReference type="KEGG" id="ksn:43589449"/>
<feature type="compositionally biased region" description="Low complexity" evidence="2">
    <location>
        <begin position="424"/>
        <end position="439"/>
    </location>
</feature>
<feature type="compositionally biased region" description="Basic and acidic residues" evidence="2">
    <location>
        <begin position="262"/>
        <end position="277"/>
    </location>
</feature>
<evidence type="ECO:0000256" key="1">
    <source>
        <dbReference type="SAM" id="Coils"/>
    </source>
</evidence>
<keyword evidence="3" id="KW-1133">Transmembrane helix</keyword>
<feature type="compositionally biased region" description="Basic and acidic residues" evidence="2">
    <location>
        <begin position="116"/>
        <end position="139"/>
    </location>
</feature>